<evidence type="ECO:0000313" key="2">
    <source>
        <dbReference type="Proteomes" id="UP001238805"/>
    </source>
</evidence>
<keyword evidence="2" id="KW-1185">Reference proteome</keyword>
<gene>
    <name evidence="1" type="ORF">QP029_13390</name>
</gene>
<reference evidence="1 2" key="1">
    <citation type="submission" date="2023-05" db="EMBL/GenBank/DDBJ databases">
        <title>Corynebacterium suedekumii sp. nov. and Corynebacterium breve sp. nov. isolated from raw cow's milk.</title>
        <authorList>
            <person name="Baer M.K."/>
            <person name="Mehl L."/>
            <person name="Hellmuth R."/>
            <person name="Marke G."/>
            <person name="Lipski A."/>
        </authorList>
    </citation>
    <scope>NUCLEOTIDE SEQUENCE [LARGE SCALE GENOMIC DNA]</scope>
    <source>
        <strain evidence="1 2">LM112</strain>
    </source>
</reference>
<evidence type="ECO:0000313" key="1">
    <source>
        <dbReference type="EMBL" id="WIM70153.1"/>
    </source>
</evidence>
<dbReference type="RefSeq" id="WP_284874746.1">
    <property type="nucleotide sequence ID" value="NZ_CP126970.1"/>
</dbReference>
<name>A0ABY8VKY6_9CORY</name>
<protein>
    <recommendedName>
        <fullName evidence="3">Secreted protein</fullName>
    </recommendedName>
</protein>
<dbReference type="Proteomes" id="UP001238805">
    <property type="component" value="Chromosome"/>
</dbReference>
<proteinExistence type="predicted"/>
<accession>A0ABY8VKY6</accession>
<dbReference type="EMBL" id="CP126970">
    <property type="protein sequence ID" value="WIM70153.1"/>
    <property type="molecule type" value="Genomic_DNA"/>
</dbReference>
<evidence type="ECO:0008006" key="3">
    <source>
        <dbReference type="Google" id="ProtNLM"/>
    </source>
</evidence>
<sequence>MSSTVLFIGAALVVLFTVGINARAFRLLMEHLGVRYRGDDSPAVPEPEEDLFERRG</sequence>
<organism evidence="1 2">
    <name type="scientific">Corynebacterium suedekumii</name>
    <dbReference type="NCBI Taxonomy" id="3049801"/>
    <lineage>
        <taxon>Bacteria</taxon>
        <taxon>Bacillati</taxon>
        <taxon>Actinomycetota</taxon>
        <taxon>Actinomycetes</taxon>
        <taxon>Mycobacteriales</taxon>
        <taxon>Corynebacteriaceae</taxon>
        <taxon>Corynebacterium</taxon>
    </lineage>
</organism>